<dbReference type="Gene3D" id="2.102.10.10">
    <property type="entry name" value="Rieske [2Fe-2S] iron-sulphur domain"/>
    <property type="match status" value="1"/>
</dbReference>
<dbReference type="InterPro" id="IPR036922">
    <property type="entry name" value="Rieske_2Fe-2S_sf"/>
</dbReference>
<evidence type="ECO:0000256" key="5">
    <source>
        <dbReference type="ARBA" id="ARBA00023014"/>
    </source>
</evidence>
<dbReference type="PANTHER" id="PTHR21266:SF60">
    <property type="entry name" value="3-KETOSTEROID-9-ALPHA-MONOOXYGENASE, OXYGENASE COMPONENT"/>
    <property type="match status" value="1"/>
</dbReference>
<gene>
    <name evidence="7" type="ORF">G7B40_017800</name>
</gene>
<keyword evidence="4" id="KW-0408">Iron</keyword>
<name>A0AAP5IAY6_9CYAN</name>
<dbReference type="SUPFAM" id="SSF50022">
    <property type="entry name" value="ISP domain"/>
    <property type="match status" value="1"/>
</dbReference>
<dbReference type="PROSITE" id="PS51296">
    <property type="entry name" value="RIESKE"/>
    <property type="match status" value="1"/>
</dbReference>
<dbReference type="GO" id="GO:0016705">
    <property type="term" value="F:oxidoreductase activity, acting on paired donors, with incorporation or reduction of molecular oxygen"/>
    <property type="evidence" value="ECO:0007669"/>
    <property type="project" value="UniProtKB-ARBA"/>
</dbReference>
<proteinExistence type="predicted"/>
<dbReference type="AlphaFoldDB" id="A0AAP5IAY6"/>
<keyword evidence="5" id="KW-0411">Iron-sulfur</keyword>
<reference evidence="8" key="1">
    <citation type="journal article" date="2021" name="Science">
        <title>Hunting the eagle killer: A cyanobacterial neurotoxin causes vacuolar myelinopathy.</title>
        <authorList>
            <person name="Breinlinger S."/>
            <person name="Phillips T.J."/>
            <person name="Haram B.N."/>
            <person name="Mares J."/>
            <person name="Martinez Yerena J.A."/>
            <person name="Hrouzek P."/>
            <person name="Sobotka R."/>
            <person name="Henderson W.M."/>
            <person name="Schmieder P."/>
            <person name="Williams S.M."/>
            <person name="Lauderdale J.D."/>
            <person name="Wilde H.D."/>
            <person name="Gerrin W."/>
            <person name="Kust A."/>
            <person name="Washington J.W."/>
            <person name="Wagner C."/>
            <person name="Geier B."/>
            <person name="Liebeke M."/>
            <person name="Enke H."/>
            <person name="Niedermeyer T.H.J."/>
            <person name="Wilde S.B."/>
        </authorList>
    </citation>
    <scope>NUCLEOTIDE SEQUENCE [LARGE SCALE GENOMIC DNA]</scope>
    <source>
        <strain evidence="8">Thurmond2011</strain>
    </source>
</reference>
<dbReference type="GO" id="GO:0051213">
    <property type="term" value="F:dioxygenase activity"/>
    <property type="evidence" value="ECO:0007669"/>
    <property type="project" value="UniProtKB-KW"/>
</dbReference>
<dbReference type="GO" id="GO:0005506">
    <property type="term" value="F:iron ion binding"/>
    <property type="evidence" value="ECO:0007669"/>
    <property type="project" value="InterPro"/>
</dbReference>
<sequence length="322" mass="36876">MVTDLILQDDWHVVAGSQDLQLGKILKVCLLGQDIVLWRSSDQVVAWEDRCPHRGASLAGGWIENDTLVCPYHGLAFNGQGKCIKIPAHPNQLPPERSKACVRPYHVQERYGMIWVCLGTPQHDIPAFREWDDPNYNKFFFTGALYRSSALRAFENFIDINHVPFVHDGTLGNPEYAQTGNYKVEVKPDGIHIHEAGAWQASLQMTGEGNTDRANFHISRPLTACLRRGTDLERMTIFFTVSPTDEEKCFAWRWMLLNYEVPEKEFRDFTDTIIHQDVEAVESQKPHRLPLDLQAEYHLPSDRATIIYRKWLKTKGVTFGAI</sequence>
<dbReference type="InterPro" id="IPR015881">
    <property type="entry name" value="ARHD_Rieske_2Fe_2S"/>
</dbReference>
<evidence type="ECO:0000256" key="4">
    <source>
        <dbReference type="ARBA" id="ARBA00023004"/>
    </source>
</evidence>
<evidence type="ECO:0000256" key="1">
    <source>
        <dbReference type="ARBA" id="ARBA00022714"/>
    </source>
</evidence>
<dbReference type="InterPro" id="IPR017941">
    <property type="entry name" value="Rieske_2Fe-2S"/>
</dbReference>
<dbReference type="RefSeq" id="WP_243902142.1">
    <property type="nucleotide sequence ID" value="NZ_CAWQFN010000502.1"/>
</dbReference>
<organism evidence="7 8">
    <name type="scientific">Aetokthonos hydrillicola Thurmond2011</name>
    <dbReference type="NCBI Taxonomy" id="2712845"/>
    <lineage>
        <taxon>Bacteria</taxon>
        <taxon>Bacillati</taxon>
        <taxon>Cyanobacteriota</taxon>
        <taxon>Cyanophyceae</taxon>
        <taxon>Nostocales</taxon>
        <taxon>Hapalosiphonaceae</taxon>
        <taxon>Aetokthonos</taxon>
    </lineage>
</organism>
<evidence type="ECO:0000313" key="8">
    <source>
        <dbReference type="Proteomes" id="UP000667802"/>
    </source>
</evidence>
<keyword evidence="8" id="KW-1185">Reference proteome</keyword>
<dbReference type="EMBL" id="JAALHA020000008">
    <property type="protein sequence ID" value="MDR9896398.1"/>
    <property type="molecule type" value="Genomic_DNA"/>
</dbReference>
<evidence type="ECO:0000256" key="3">
    <source>
        <dbReference type="ARBA" id="ARBA00023002"/>
    </source>
</evidence>
<dbReference type="SUPFAM" id="SSF55961">
    <property type="entry name" value="Bet v1-like"/>
    <property type="match status" value="1"/>
</dbReference>
<protein>
    <submittedName>
        <fullName evidence="7">Aromatic ring-hydroxylating dioxygenase subunit alpha</fullName>
    </submittedName>
</protein>
<dbReference type="Gene3D" id="3.90.380.10">
    <property type="entry name" value="Naphthalene 1,2-dioxygenase Alpha Subunit, Chain A, domain 1"/>
    <property type="match status" value="1"/>
</dbReference>
<dbReference type="PANTHER" id="PTHR21266">
    <property type="entry name" value="IRON-SULFUR DOMAIN CONTAINING PROTEIN"/>
    <property type="match status" value="1"/>
</dbReference>
<keyword evidence="1" id="KW-0001">2Fe-2S</keyword>
<dbReference type="PROSITE" id="PS00570">
    <property type="entry name" value="RING_HYDROXYL_ALPHA"/>
    <property type="match status" value="1"/>
</dbReference>
<keyword evidence="7" id="KW-0223">Dioxygenase</keyword>
<comment type="caution">
    <text evidence="7">The sequence shown here is derived from an EMBL/GenBank/DDBJ whole genome shotgun (WGS) entry which is preliminary data.</text>
</comment>
<accession>A0AAP5IAY6</accession>
<evidence type="ECO:0000256" key="2">
    <source>
        <dbReference type="ARBA" id="ARBA00022723"/>
    </source>
</evidence>
<dbReference type="GO" id="GO:0004497">
    <property type="term" value="F:monooxygenase activity"/>
    <property type="evidence" value="ECO:0007669"/>
    <property type="project" value="UniProtKB-ARBA"/>
</dbReference>
<dbReference type="GO" id="GO:0051537">
    <property type="term" value="F:2 iron, 2 sulfur cluster binding"/>
    <property type="evidence" value="ECO:0007669"/>
    <property type="project" value="UniProtKB-KW"/>
</dbReference>
<dbReference type="Proteomes" id="UP000667802">
    <property type="component" value="Unassembled WGS sequence"/>
</dbReference>
<evidence type="ECO:0000313" key="7">
    <source>
        <dbReference type="EMBL" id="MDR9896398.1"/>
    </source>
</evidence>
<dbReference type="InterPro" id="IPR050584">
    <property type="entry name" value="Cholesterol_7-desaturase"/>
</dbReference>
<evidence type="ECO:0000259" key="6">
    <source>
        <dbReference type="PROSITE" id="PS51296"/>
    </source>
</evidence>
<dbReference type="InterPro" id="IPR044043">
    <property type="entry name" value="VanA_C_cat"/>
</dbReference>
<dbReference type="Pfam" id="PF19112">
    <property type="entry name" value="VanA_C"/>
    <property type="match status" value="1"/>
</dbReference>
<dbReference type="Pfam" id="PF00355">
    <property type="entry name" value="Rieske"/>
    <property type="match status" value="1"/>
</dbReference>
<feature type="domain" description="Rieske" evidence="6">
    <location>
        <begin position="11"/>
        <end position="116"/>
    </location>
</feature>
<keyword evidence="2" id="KW-0479">Metal-binding</keyword>
<keyword evidence="3" id="KW-0560">Oxidoreductase</keyword>